<evidence type="ECO:0000256" key="1">
    <source>
        <dbReference type="SAM" id="MobiDB-lite"/>
    </source>
</evidence>
<dbReference type="GO" id="GO:0005524">
    <property type="term" value="F:ATP binding"/>
    <property type="evidence" value="ECO:0007669"/>
    <property type="project" value="InterPro"/>
</dbReference>
<evidence type="ECO:0000259" key="2">
    <source>
        <dbReference type="PROSITE" id="PS50011"/>
    </source>
</evidence>
<dbReference type="PANTHER" id="PTHR24359">
    <property type="entry name" value="SERINE/THREONINE-PROTEIN KINASE SBK1"/>
    <property type="match status" value="1"/>
</dbReference>
<dbReference type="PROSITE" id="PS50011">
    <property type="entry name" value="PROTEIN_KINASE_DOM"/>
    <property type="match status" value="1"/>
</dbReference>
<keyword evidence="4" id="KW-1185">Reference proteome</keyword>
<dbReference type="Proteomes" id="UP000748025">
    <property type="component" value="Unassembled WGS sequence"/>
</dbReference>
<proteinExistence type="predicted"/>
<dbReference type="InterPro" id="IPR011009">
    <property type="entry name" value="Kinase-like_dom_sf"/>
</dbReference>
<reference evidence="3" key="1">
    <citation type="journal article" date="2020" name="bioRxiv">
        <title>Whole genome comparisons of ergot fungi reveals the divergence and evolution of species within the genus Claviceps are the result of varying mechanisms driving genome evolution and host range expansion.</title>
        <authorList>
            <person name="Wyka S.A."/>
            <person name="Mondo S.J."/>
            <person name="Liu M."/>
            <person name="Dettman J."/>
            <person name="Nalam V."/>
            <person name="Broders K.D."/>
        </authorList>
    </citation>
    <scope>NUCLEOTIDE SEQUENCE</scope>
    <source>
        <strain evidence="3">CCC 602</strain>
    </source>
</reference>
<accession>A0A9P7SX22</accession>
<organism evidence="3 4">
    <name type="scientific">Claviceps pusilla</name>
    <dbReference type="NCBI Taxonomy" id="123648"/>
    <lineage>
        <taxon>Eukaryota</taxon>
        <taxon>Fungi</taxon>
        <taxon>Dikarya</taxon>
        <taxon>Ascomycota</taxon>
        <taxon>Pezizomycotina</taxon>
        <taxon>Sordariomycetes</taxon>
        <taxon>Hypocreomycetidae</taxon>
        <taxon>Hypocreales</taxon>
        <taxon>Clavicipitaceae</taxon>
        <taxon>Claviceps</taxon>
    </lineage>
</organism>
<protein>
    <recommendedName>
        <fullName evidence="2">Protein kinase domain-containing protein</fullName>
    </recommendedName>
</protein>
<gene>
    <name evidence="3" type="ORF">E4U43_000024</name>
</gene>
<dbReference type="InterPro" id="IPR000719">
    <property type="entry name" value="Prot_kinase_dom"/>
</dbReference>
<dbReference type="Pfam" id="PF00069">
    <property type="entry name" value="Pkinase"/>
    <property type="match status" value="1"/>
</dbReference>
<feature type="compositionally biased region" description="Basic and acidic residues" evidence="1">
    <location>
        <begin position="258"/>
        <end position="267"/>
    </location>
</feature>
<dbReference type="EMBL" id="SRPW01001003">
    <property type="protein sequence ID" value="KAG6009241.1"/>
    <property type="molecule type" value="Genomic_DNA"/>
</dbReference>
<dbReference type="SMART" id="SM00220">
    <property type="entry name" value="S_TKc"/>
    <property type="match status" value="1"/>
</dbReference>
<dbReference type="SUPFAM" id="SSF56112">
    <property type="entry name" value="Protein kinase-like (PK-like)"/>
    <property type="match status" value="1"/>
</dbReference>
<feature type="region of interest" description="Disordered" evidence="1">
    <location>
        <begin position="222"/>
        <end position="276"/>
    </location>
</feature>
<dbReference type="PANTHER" id="PTHR24359:SF1">
    <property type="entry name" value="INHIBITOR OF NUCLEAR FACTOR KAPPA-B KINASE EPSILON SUBUNIT HOMOLOG 1-RELATED"/>
    <property type="match status" value="1"/>
</dbReference>
<feature type="domain" description="Protein kinase" evidence="2">
    <location>
        <begin position="338"/>
        <end position="639"/>
    </location>
</feature>
<dbReference type="InterPro" id="IPR008271">
    <property type="entry name" value="Ser/Thr_kinase_AS"/>
</dbReference>
<feature type="region of interest" description="Disordered" evidence="1">
    <location>
        <begin position="1"/>
        <end position="22"/>
    </location>
</feature>
<sequence length="643" mass="71712">MAAAHGPEAASEERTEPFSQSEIDARYKGVRVDEPGAILTDEHVPLDILRLEDHHHRQGIRILVRPLATLNNTRSVSPGSDSCQWLALRAEVAEVASPEQPEHKVLAVAQTPKDIKFSVRIPGEYQDDCPRPPLWCELYYDPASDQVIFLNKSDVPISLRKVSLPPSGSPPSAAEHHHIINPGHIRALRPGTWRIKVRDLAVLDFRILEKRPVVLYQARPARALHQSSSSSPSSTPSPPSASSLTWSNNNVSGMKRARSPDVEETRPSKRRSVNASAQADDNVIMFLRAAAEPLVFPLPNGRENSKQLTLSTGHALLDAEPGETAAVPGVCEVDEYHLTKRDPIASTALSAVYTASHSRISDDIVTVKVLKTRVANVGDVPHVHERNVIRQADMWLRECRSQEDLQHESIVRYYGGDARFLSLYMEHVDAQDLANPNRWRSRQNECFRGTRDDALRILRDIAGALAYIHGRRLVHNDIKPTNILYSPERGAVLCDFGLSTPASRSPSSGGTPYYVPPEFIGTKLRGPPSDVWALGVTMLYVLRKMTFPESRANKRHHRPLYWMIGGVNNPNMPAQKQYGNGHPAASQMRAWLKEVFEAREKLNSKDRLERLVKDMLTPNPNHRITMTKLLQELLSTPALAVGD</sequence>
<name>A0A9P7SX22_9HYPO</name>
<dbReference type="Gene3D" id="1.10.510.10">
    <property type="entry name" value="Transferase(Phosphotransferase) domain 1"/>
    <property type="match status" value="1"/>
</dbReference>
<evidence type="ECO:0000313" key="4">
    <source>
        <dbReference type="Proteomes" id="UP000748025"/>
    </source>
</evidence>
<dbReference type="PROSITE" id="PS00108">
    <property type="entry name" value="PROTEIN_KINASE_ST"/>
    <property type="match status" value="1"/>
</dbReference>
<dbReference type="AlphaFoldDB" id="A0A9P7SX22"/>
<dbReference type="GO" id="GO:0004674">
    <property type="term" value="F:protein serine/threonine kinase activity"/>
    <property type="evidence" value="ECO:0007669"/>
    <property type="project" value="TreeGrafter"/>
</dbReference>
<dbReference type="OrthoDB" id="346907at2759"/>
<evidence type="ECO:0000313" key="3">
    <source>
        <dbReference type="EMBL" id="KAG6009241.1"/>
    </source>
</evidence>
<comment type="caution">
    <text evidence="3">The sequence shown here is derived from an EMBL/GenBank/DDBJ whole genome shotgun (WGS) entry which is preliminary data.</text>
</comment>